<dbReference type="EMBL" id="JAWDGP010000284">
    <property type="protein sequence ID" value="KAK3801752.1"/>
    <property type="molecule type" value="Genomic_DNA"/>
</dbReference>
<sequence length="91" mass="10306">MTTEAALAMKETVGLTWRIILKHHRLLELAADDIDKTIYNDNQHRSENSRLLSDYGSNWKTLTQTKEEIAFLEGCIALGNADPSSQTWADK</sequence>
<accession>A0AAE1ECB9</accession>
<comment type="caution">
    <text evidence="1">The sequence shown here is derived from an EMBL/GenBank/DDBJ whole genome shotgun (WGS) entry which is preliminary data.</text>
</comment>
<proteinExistence type="predicted"/>
<keyword evidence="2" id="KW-1185">Reference proteome</keyword>
<dbReference type="AlphaFoldDB" id="A0AAE1ECB9"/>
<reference evidence="1" key="1">
    <citation type="journal article" date="2023" name="G3 (Bethesda)">
        <title>A reference genome for the long-term kleptoplast-retaining sea slug Elysia crispata morphotype clarki.</title>
        <authorList>
            <person name="Eastman K.E."/>
            <person name="Pendleton A.L."/>
            <person name="Shaikh M.A."/>
            <person name="Suttiyut T."/>
            <person name="Ogas R."/>
            <person name="Tomko P."/>
            <person name="Gavelis G."/>
            <person name="Widhalm J.R."/>
            <person name="Wisecaver J.H."/>
        </authorList>
    </citation>
    <scope>NUCLEOTIDE SEQUENCE</scope>
    <source>
        <strain evidence="1">ECLA1</strain>
    </source>
</reference>
<protein>
    <submittedName>
        <fullName evidence="1">Uncharacterized protein</fullName>
    </submittedName>
</protein>
<evidence type="ECO:0000313" key="2">
    <source>
        <dbReference type="Proteomes" id="UP001283361"/>
    </source>
</evidence>
<name>A0AAE1ECB9_9GAST</name>
<gene>
    <name evidence="1" type="ORF">RRG08_043769</name>
</gene>
<evidence type="ECO:0000313" key="1">
    <source>
        <dbReference type="EMBL" id="KAK3801752.1"/>
    </source>
</evidence>
<dbReference type="Proteomes" id="UP001283361">
    <property type="component" value="Unassembled WGS sequence"/>
</dbReference>
<organism evidence="1 2">
    <name type="scientific">Elysia crispata</name>
    <name type="common">lettuce slug</name>
    <dbReference type="NCBI Taxonomy" id="231223"/>
    <lineage>
        <taxon>Eukaryota</taxon>
        <taxon>Metazoa</taxon>
        <taxon>Spiralia</taxon>
        <taxon>Lophotrochozoa</taxon>
        <taxon>Mollusca</taxon>
        <taxon>Gastropoda</taxon>
        <taxon>Heterobranchia</taxon>
        <taxon>Euthyneura</taxon>
        <taxon>Panpulmonata</taxon>
        <taxon>Sacoglossa</taxon>
        <taxon>Placobranchoidea</taxon>
        <taxon>Plakobranchidae</taxon>
        <taxon>Elysia</taxon>
    </lineage>
</organism>